<evidence type="ECO:0000256" key="4">
    <source>
        <dbReference type="PIRSR" id="PIRSR005902-1"/>
    </source>
</evidence>
<feature type="binding site" evidence="4">
    <location>
        <position position="12"/>
    </location>
    <ligand>
        <name>a divalent metal cation</name>
        <dbReference type="ChEBI" id="CHEBI:60240"/>
        <label>1</label>
    </ligand>
</feature>
<dbReference type="PANTHER" id="PTHR46124">
    <property type="entry name" value="D-AMINOACYL-TRNA DEACYLASE"/>
    <property type="match status" value="1"/>
</dbReference>
<dbReference type="SUPFAM" id="SSF51556">
    <property type="entry name" value="Metallo-dependent hydrolases"/>
    <property type="match status" value="1"/>
</dbReference>
<evidence type="ECO:0000313" key="5">
    <source>
        <dbReference type="EMBL" id="APG29084.1"/>
    </source>
</evidence>
<feature type="binding site" evidence="4">
    <location>
        <position position="209"/>
    </location>
    <ligand>
        <name>a divalent metal cation</name>
        <dbReference type="ChEBI" id="CHEBI:60240"/>
        <label>1</label>
    </ligand>
</feature>
<dbReference type="Gene3D" id="3.20.20.140">
    <property type="entry name" value="Metal-dependent hydrolases"/>
    <property type="match status" value="1"/>
</dbReference>
<dbReference type="InterPro" id="IPR018228">
    <property type="entry name" value="DNase_TatD-rel_CS"/>
</dbReference>
<dbReference type="InterPro" id="IPR032466">
    <property type="entry name" value="Metal_Hydrolase"/>
</dbReference>
<evidence type="ECO:0000256" key="2">
    <source>
        <dbReference type="ARBA" id="ARBA00022723"/>
    </source>
</evidence>
<feature type="binding site" evidence="4">
    <location>
        <position position="134"/>
    </location>
    <ligand>
        <name>a divalent metal cation</name>
        <dbReference type="ChEBI" id="CHEBI:60240"/>
        <label>2</label>
    </ligand>
</feature>
<dbReference type="OrthoDB" id="9810005at2"/>
<dbReference type="PIRSF" id="PIRSF005902">
    <property type="entry name" value="DNase_TatD"/>
    <property type="match status" value="1"/>
</dbReference>
<dbReference type="AlphaFoldDB" id="A0A1L3GT04"/>
<keyword evidence="6" id="KW-1185">Reference proteome</keyword>
<dbReference type="Proteomes" id="UP000182517">
    <property type="component" value="Chromosome"/>
</dbReference>
<name>A0A1L3GT04_9BACT</name>
<comment type="similarity">
    <text evidence="1">Belongs to the metallo-dependent hydrolases superfamily. TatD-type hydrolase family.</text>
</comment>
<dbReference type="CDD" id="cd01310">
    <property type="entry name" value="TatD_DNAse"/>
    <property type="match status" value="1"/>
</dbReference>
<dbReference type="Pfam" id="PF01026">
    <property type="entry name" value="TatD_DNase"/>
    <property type="match status" value="1"/>
</dbReference>
<dbReference type="KEGG" id="pef:A7E78_08955"/>
<dbReference type="GO" id="GO:0046872">
    <property type="term" value="F:metal ion binding"/>
    <property type="evidence" value="ECO:0007669"/>
    <property type="project" value="UniProtKB-KW"/>
</dbReference>
<feature type="binding site" evidence="4">
    <location>
        <position position="14"/>
    </location>
    <ligand>
        <name>a divalent metal cation</name>
        <dbReference type="ChEBI" id="CHEBI:60240"/>
        <label>1</label>
    </ligand>
</feature>
<keyword evidence="2 4" id="KW-0479">Metal-binding</keyword>
<proteinExistence type="inferred from homology"/>
<sequence length="261" mass="28564">MQAHREDFFDTHVHLDRLPDELDPATEIGCAQRKGIGRFLLPGIEPQNWPGLLEIATTLPGCLTAPGVHPLAAHLWNDDIASQLRTLVDRPQVVAIGEIGLDGHLEHPVAEIQEQALRGQLRLARQAGLPVLLHCRKANGRLLDILRQEQAADYGGIWHAFSGSQETALAAIKLNFAIAFGGPLTWPDARRGPEVLKALPAEWIVLESDAPDLAPHPHRGETNRPSYLSLVAERVANLRGWSLAETASITTANACRVLRLK</sequence>
<evidence type="ECO:0000256" key="3">
    <source>
        <dbReference type="ARBA" id="ARBA00022801"/>
    </source>
</evidence>
<feature type="binding site" evidence="4">
    <location>
        <position position="159"/>
    </location>
    <ligand>
        <name>a divalent metal cation</name>
        <dbReference type="ChEBI" id="CHEBI:60240"/>
        <label>2</label>
    </ligand>
</feature>
<dbReference type="PANTHER" id="PTHR46124:SF3">
    <property type="entry name" value="HYDROLASE"/>
    <property type="match status" value="1"/>
</dbReference>
<dbReference type="GO" id="GO:0005829">
    <property type="term" value="C:cytosol"/>
    <property type="evidence" value="ECO:0007669"/>
    <property type="project" value="TreeGrafter"/>
</dbReference>
<dbReference type="InterPro" id="IPR001130">
    <property type="entry name" value="TatD-like"/>
</dbReference>
<dbReference type="EMBL" id="CP015519">
    <property type="protein sequence ID" value="APG29084.1"/>
    <property type="molecule type" value="Genomic_DNA"/>
</dbReference>
<reference evidence="5 6" key="1">
    <citation type="journal article" date="2017" name="Genome Announc.">
        <title>Complete Genome Sequences of Two Acetylene-Fermenting Pelobacter acetylenicus Strains.</title>
        <authorList>
            <person name="Sutton J.M."/>
            <person name="Baesman S.M."/>
            <person name="Fierst J.L."/>
            <person name="Poret-Peterson A.T."/>
            <person name="Oremland R.S."/>
            <person name="Dunlap D.S."/>
            <person name="Akob D.M."/>
        </authorList>
    </citation>
    <scope>NUCLEOTIDE SEQUENCE [LARGE SCALE GENOMIC DNA]</scope>
    <source>
        <strain evidence="5 6">SFB93</strain>
    </source>
</reference>
<dbReference type="STRING" id="1842532.A7E78_08955"/>
<dbReference type="FunFam" id="3.20.20.140:FF:000005">
    <property type="entry name" value="TatD family hydrolase"/>
    <property type="match status" value="1"/>
</dbReference>
<dbReference type="PROSITE" id="PS01137">
    <property type="entry name" value="TATD_1"/>
    <property type="match status" value="1"/>
</dbReference>
<gene>
    <name evidence="5" type="ORF">A7E78_08955</name>
</gene>
<dbReference type="RefSeq" id="WP_072285109.1">
    <property type="nucleotide sequence ID" value="NZ_CP015519.1"/>
</dbReference>
<organism evidence="5 6">
    <name type="scientific">Syntrophotalea acetylenivorans</name>
    <dbReference type="NCBI Taxonomy" id="1842532"/>
    <lineage>
        <taxon>Bacteria</taxon>
        <taxon>Pseudomonadati</taxon>
        <taxon>Thermodesulfobacteriota</taxon>
        <taxon>Desulfuromonadia</taxon>
        <taxon>Desulfuromonadales</taxon>
        <taxon>Syntrophotaleaceae</taxon>
        <taxon>Syntrophotalea</taxon>
    </lineage>
</organism>
<protein>
    <recommendedName>
        <fullName evidence="7">TatD DNase family protein</fullName>
    </recommendedName>
</protein>
<keyword evidence="3" id="KW-0378">Hydrolase</keyword>
<accession>A0A1L3GT04</accession>
<feature type="binding site" evidence="4">
    <location>
        <position position="98"/>
    </location>
    <ligand>
        <name>a divalent metal cation</name>
        <dbReference type="ChEBI" id="CHEBI:60240"/>
        <label>1</label>
    </ligand>
</feature>
<evidence type="ECO:0000256" key="1">
    <source>
        <dbReference type="ARBA" id="ARBA00009275"/>
    </source>
</evidence>
<dbReference type="GO" id="GO:0016788">
    <property type="term" value="F:hydrolase activity, acting on ester bonds"/>
    <property type="evidence" value="ECO:0007669"/>
    <property type="project" value="InterPro"/>
</dbReference>
<evidence type="ECO:0000313" key="6">
    <source>
        <dbReference type="Proteomes" id="UP000182517"/>
    </source>
</evidence>
<evidence type="ECO:0008006" key="7">
    <source>
        <dbReference type="Google" id="ProtNLM"/>
    </source>
</evidence>